<comment type="caution">
    <text evidence="1">The sequence shown here is derived from an EMBL/GenBank/DDBJ whole genome shotgun (WGS) entry which is preliminary data.</text>
</comment>
<protein>
    <submittedName>
        <fullName evidence="1">Uncharacterized protein</fullName>
    </submittedName>
</protein>
<organism evidence="1 2">
    <name type="scientific">Microbacterium thalassium</name>
    <dbReference type="NCBI Taxonomy" id="362649"/>
    <lineage>
        <taxon>Bacteria</taxon>
        <taxon>Bacillati</taxon>
        <taxon>Actinomycetota</taxon>
        <taxon>Actinomycetes</taxon>
        <taxon>Micrococcales</taxon>
        <taxon>Microbacteriaceae</taxon>
        <taxon>Microbacterium</taxon>
    </lineage>
</organism>
<dbReference type="AlphaFoldDB" id="A0A7X0KWC6"/>
<reference evidence="1 2" key="1">
    <citation type="submission" date="2020-08" db="EMBL/GenBank/DDBJ databases">
        <title>Sequencing the genomes of 1000 actinobacteria strains.</title>
        <authorList>
            <person name="Klenk H.-P."/>
        </authorList>
    </citation>
    <scope>NUCLEOTIDE SEQUENCE [LARGE SCALE GENOMIC DNA]</scope>
    <source>
        <strain evidence="1 2">DSM 12511</strain>
    </source>
</reference>
<dbReference type="Proteomes" id="UP000537775">
    <property type="component" value="Unassembled WGS sequence"/>
</dbReference>
<evidence type="ECO:0000313" key="1">
    <source>
        <dbReference type="EMBL" id="MBB6392989.1"/>
    </source>
</evidence>
<gene>
    <name evidence="1" type="ORF">HD594_003302</name>
</gene>
<keyword evidence="2" id="KW-1185">Reference proteome</keyword>
<accession>A0A7X0KWC6</accession>
<dbReference type="EMBL" id="JACHML010000001">
    <property type="protein sequence ID" value="MBB6392989.1"/>
    <property type="molecule type" value="Genomic_DNA"/>
</dbReference>
<dbReference type="RefSeq" id="WP_184752214.1">
    <property type="nucleotide sequence ID" value="NZ_BAAAJR010000001.1"/>
</dbReference>
<sequence length="56" mass="5859">MTAVSCTWCNDIVTQDLYNDGDLASALTTHDKACAGHSVGGPCDHTGPCYTRASAR</sequence>
<name>A0A7X0KWC6_9MICO</name>
<proteinExistence type="predicted"/>
<evidence type="ECO:0000313" key="2">
    <source>
        <dbReference type="Proteomes" id="UP000537775"/>
    </source>
</evidence>